<reference evidence="2 3" key="1">
    <citation type="submission" date="2023-02" db="EMBL/GenBank/DDBJ databases">
        <title>LHISI_Scaffold_Assembly.</title>
        <authorList>
            <person name="Stuart O.P."/>
            <person name="Cleave R."/>
            <person name="Magrath M.J.L."/>
            <person name="Mikheyev A.S."/>
        </authorList>
    </citation>
    <scope>NUCLEOTIDE SEQUENCE [LARGE SCALE GENOMIC DNA]</scope>
    <source>
        <strain evidence="2">Daus_M_001</strain>
        <tissue evidence="2">Leg muscle</tissue>
    </source>
</reference>
<feature type="region of interest" description="Disordered" evidence="1">
    <location>
        <begin position="238"/>
        <end position="261"/>
    </location>
</feature>
<feature type="region of interest" description="Disordered" evidence="1">
    <location>
        <begin position="617"/>
        <end position="653"/>
    </location>
</feature>
<organism evidence="2 3">
    <name type="scientific">Dryococelus australis</name>
    <dbReference type="NCBI Taxonomy" id="614101"/>
    <lineage>
        <taxon>Eukaryota</taxon>
        <taxon>Metazoa</taxon>
        <taxon>Ecdysozoa</taxon>
        <taxon>Arthropoda</taxon>
        <taxon>Hexapoda</taxon>
        <taxon>Insecta</taxon>
        <taxon>Pterygota</taxon>
        <taxon>Neoptera</taxon>
        <taxon>Polyneoptera</taxon>
        <taxon>Phasmatodea</taxon>
        <taxon>Verophasmatodea</taxon>
        <taxon>Anareolatae</taxon>
        <taxon>Phasmatidae</taxon>
        <taxon>Eurycanthinae</taxon>
        <taxon>Dryococelus</taxon>
    </lineage>
</organism>
<comment type="caution">
    <text evidence="2">The sequence shown here is derived from an EMBL/GenBank/DDBJ whole genome shotgun (WGS) entry which is preliminary data.</text>
</comment>
<dbReference type="EMBL" id="JARBHB010000005">
    <property type="protein sequence ID" value="KAJ8883882.1"/>
    <property type="molecule type" value="Genomic_DNA"/>
</dbReference>
<name>A0ABQ9HI03_9NEOP</name>
<feature type="compositionally biased region" description="Low complexity" evidence="1">
    <location>
        <begin position="617"/>
        <end position="628"/>
    </location>
</feature>
<feature type="compositionally biased region" description="Basic and acidic residues" evidence="1">
    <location>
        <begin position="11"/>
        <end position="21"/>
    </location>
</feature>
<dbReference type="Proteomes" id="UP001159363">
    <property type="component" value="Chromosome 4"/>
</dbReference>
<protein>
    <submittedName>
        <fullName evidence="2">Uncharacterized protein</fullName>
    </submittedName>
</protein>
<feature type="region of interest" description="Disordered" evidence="1">
    <location>
        <begin position="1"/>
        <end position="44"/>
    </location>
</feature>
<gene>
    <name evidence="2" type="ORF">PR048_015737</name>
</gene>
<evidence type="ECO:0000313" key="2">
    <source>
        <dbReference type="EMBL" id="KAJ8883882.1"/>
    </source>
</evidence>
<keyword evidence="3" id="KW-1185">Reference proteome</keyword>
<feature type="region of interest" description="Disordered" evidence="1">
    <location>
        <begin position="507"/>
        <end position="534"/>
    </location>
</feature>
<evidence type="ECO:0000313" key="3">
    <source>
        <dbReference type="Proteomes" id="UP001159363"/>
    </source>
</evidence>
<proteinExistence type="predicted"/>
<feature type="compositionally biased region" description="Basic and acidic residues" evidence="1">
    <location>
        <begin position="32"/>
        <end position="42"/>
    </location>
</feature>
<feature type="compositionally biased region" description="Basic and acidic residues" evidence="1">
    <location>
        <begin position="630"/>
        <end position="650"/>
    </location>
</feature>
<sequence length="839" mass="93460">MRASLVSMEQCRNERARETGYPRENPLTNGIVRHDPRMRKSGDPAGDNLPKCCFRLLCGMCRDAGPIASAPAPPATILSPWIPHPRLPMRQTQSLSRRINAGPRPSLRYSGRKRAPMEFHIPLAPLQTDSVVHCFERDIQYWMSGIETSCAESDLRTAVTERLTCSPPSKANRVQSPVGSLPDFQMRESCWTMPLNLPFPAPLRSDAAAHSPQSPSSALKTSLLKAAQISSPTSLTHVLLPNTSATTTSVEQGRRIREGMRRKRPYPLFRKTEIRTAGQGIEPVSSRMRHLARHVCGFFRTEQEFAAALASMMLKSQKSRQAKVIHDKRDITSLCLLPRVCLYRHSHHNKWTTTIPRPMQMVLATMLDVVHACCSSNTIEGYRAVPLESYQVNCGPVTKFVKIAPIVTVRQQAVGLSPAYYKHAVFTSHLYEHGMWETQRTLLLNGGFSQGFPLLYKPPFLLCHRLISLVPTMNRSTKSVNSEIDPAFFCGKVVCANLLIRNLAQHEVTSERQGPSPEHRTANQRTGTPTPRRNRRAISFVYSWTVCGRRRKVSPLTLLSCAPAQHDQQQPADGGRAAAGHADSGANTLVATSGRHAEPCPSFNVVGEGGNECLSVPSHASSPSLPALRGGERVWKRRRTQDPRRGDRTRSLARSSLRRGATLFAMNHPTERLSGVALSEAARATPGVLPSPLKPFASGLYVAFRCMRRRYYPRPSSPNNLFPPPSLPLYLRCGISFQFRPLARRGVSALGTIITVMKKLLRRLRVAQRSGRRMRTRRGDTAQKNVVANESVEAIGRITTLPPEVEQQLVDFILRLEELLFGVTITDVRKLAFQIAERN</sequence>
<evidence type="ECO:0000256" key="1">
    <source>
        <dbReference type="SAM" id="MobiDB-lite"/>
    </source>
</evidence>
<accession>A0ABQ9HI03</accession>
<feature type="compositionally biased region" description="Polar residues" evidence="1">
    <location>
        <begin position="238"/>
        <end position="251"/>
    </location>
</feature>